<dbReference type="HOGENOM" id="CLU_046006_2_0_11"/>
<dbReference type="STRING" id="479431.Namu_2113"/>
<feature type="domain" description="VOC" evidence="3">
    <location>
        <begin position="23"/>
        <end position="169"/>
    </location>
</feature>
<dbReference type="RefSeq" id="WP_015747383.1">
    <property type="nucleotide sequence ID" value="NC_013235.1"/>
</dbReference>
<dbReference type="GO" id="GO:0046872">
    <property type="term" value="F:metal ion binding"/>
    <property type="evidence" value="ECO:0007669"/>
    <property type="project" value="UniProtKB-KW"/>
</dbReference>
<dbReference type="eggNOG" id="COG0346">
    <property type="taxonomic scope" value="Bacteria"/>
</dbReference>
<dbReference type="InterPro" id="IPR029068">
    <property type="entry name" value="Glyas_Bleomycin-R_OHBP_Dase"/>
</dbReference>
<dbReference type="InterPro" id="IPR037523">
    <property type="entry name" value="VOC_core"/>
</dbReference>
<dbReference type="Pfam" id="PF13669">
    <property type="entry name" value="Glyoxalase_4"/>
    <property type="match status" value="1"/>
</dbReference>
<feature type="compositionally biased region" description="Basic and acidic residues" evidence="2">
    <location>
        <begin position="192"/>
        <end position="204"/>
    </location>
</feature>
<reference evidence="5" key="1">
    <citation type="submission" date="2009-09" db="EMBL/GenBank/DDBJ databases">
        <title>The complete genome of Nakamurella multipartita DSM 44233.</title>
        <authorList>
            <consortium name="US DOE Joint Genome Institute (JGI-PGF)"/>
            <person name="Lucas S."/>
            <person name="Copeland A."/>
            <person name="Lapidus A."/>
            <person name="Glavina del Rio T."/>
            <person name="Dalin E."/>
            <person name="Tice H."/>
            <person name="Bruce D."/>
            <person name="Goodwin L."/>
            <person name="Pitluck S."/>
            <person name="Kyrpides N."/>
            <person name="Mavromatis K."/>
            <person name="Ivanova N."/>
            <person name="Ovchinnikova G."/>
            <person name="Sims D."/>
            <person name="Meincke L."/>
            <person name="Brettin T."/>
            <person name="Detter J.C."/>
            <person name="Han C."/>
            <person name="Larimer F."/>
            <person name="Land M."/>
            <person name="Hauser L."/>
            <person name="Markowitz V."/>
            <person name="Cheng J.-F."/>
            <person name="Hugenholtz P."/>
            <person name="Woyke T."/>
            <person name="Wu D."/>
            <person name="Klenk H.-P."/>
            <person name="Eisen J.A."/>
        </authorList>
    </citation>
    <scope>NUCLEOTIDE SEQUENCE [LARGE SCALE GENOMIC DNA]</scope>
    <source>
        <strain evidence="5">ATCC 700099 / DSM 44233 / CIP 104796 / JCM 9543 / NBRC 105858 / Y-104</strain>
    </source>
</reference>
<keyword evidence="4" id="KW-0223">Dioxygenase</keyword>
<dbReference type="InterPro" id="IPR051785">
    <property type="entry name" value="MMCE/EMCE_epimerase"/>
</dbReference>
<evidence type="ECO:0000256" key="2">
    <source>
        <dbReference type="SAM" id="MobiDB-lite"/>
    </source>
</evidence>
<evidence type="ECO:0000256" key="1">
    <source>
        <dbReference type="ARBA" id="ARBA00022723"/>
    </source>
</evidence>
<dbReference type="GO" id="GO:0046491">
    <property type="term" value="P:L-methylmalonyl-CoA metabolic process"/>
    <property type="evidence" value="ECO:0007669"/>
    <property type="project" value="TreeGrafter"/>
</dbReference>
<proteinExistence type="predicted"/>
<dbReference type="Proteomes" id="UP000002218">
    <property type="component" value="Chromosome"/>
</dbReference>
<organism evidence="4 5">
    <name type="scientific">Nakamurella multipartita (strain ATCC 700099 / DSM 44233 / CIP 104796 / JCM 9543 / NBRC 105858 / Y-104)</name>
    <name type="common">Microsphaera multipartita</name>
    <dbReference type="NCBI Taxonomy" id="479431"/>
    <lineage>
        <taxon>Bacteria</taxon>
        <taxon>Bacillati</taxon>
        <taxon>Actinomycetota</taxon>
        <taxon>Actinomycetes</taxon>
        <taxon>Nakamurellales</taxon>
        <taxon>Nakamurellaceae</taxon>
        <taxon>Nakamurella</taxon>
    </lineage>
</organism>
<dbReference type="PANTHER" id="PTHR43048">
    <property type="entry name" value="METHYLMALONYL-COA EPIMERASE"/>
    <property type="match status" value="1"/>
</dbReference>
<dbReference type="KEGG" id="nml:Namu_2113"/>
<keyword evidence="4" id="KW-0560">Oxidoreductase</keyword>
<keyword evidence="5" id="KW-1185">Reference proteome</keyword>
<dbReference type="GO" id="GO:0051213">
    <property type="term" value="F:dioxygenase activity"/>
    <property type="evidence" value="ECO:0007669"/>
    <property type="project" value="UniProtKB-KW"/>
</dbReference>
<dbReference type="PROSITE" id="PS51819">
    <property type="entry name" value="VOC"/>
    <property type="match status" value="1"/>
</dbReference>
<evidence type="ECO:0000313" key="5">
    <source>
        <dbReference type="Proteomes" id="UP000002218"/>
    </source>
</evidence>
<accession>C8XIC2</accession>
<name>C8XIC2_NAKMY</name>
<dbReference type="GO" id="GO:0004493">
    <property type="term" value="F:methylmalonyl-CoA epimerase activity"/>
    <property type="evidence" value="ECO:0007669"/>
    <property type="project" value="TreeGrafter"/>
</dbReference>
<feature type="region of interest" description="Disordered" evidence="2">
    <location>
        <begin position="178"/>
        <end position="204"/>
    </location>
</feature>
<keyword evidence="1" id="KW-0479">Metal-binding</keyword>
<sequence>MPSISDQPGTGEVPGPGLPGLTGLDHIGVTVPDLEAARRFFVDVLGCEFLYALGPKRDPTGDWMQRTLNVHPRATIDQIYFFRCGGQAVFEVFEYSAPDQHTDWPRNSDLGGHHVALYVTDLDAAVEFLRGRPEVTVLGEPVVSSGHHLGQRWIYFLSPWGMQFELVSYPQGKAFFRRPAAEASAPGAPPPRDPDRKDSDDGTT</sequence>
<gene>
    <name evidence="4" type="ordered locus">Namu_2113</name>
</gene>
<reference evidence="4 5" key="2">
    <citation type="journal article" date="2010" name="Stand. Genomic Sci.">
        <title>Complete genome sequence of Nakamurella multipartita type strain (Y-104).</title>
        <authorList>
            <person name="Tice H."/>
            <person name="Mayilraj S."/>
            <person name="Sims D."/>
            <person name="Lapidus A."/>
            <person name="Nolan M."/>
            <person name="Lucas S."/>
            <person name="Glavina Del Rio T."/>
            <person name="Copeland A."/>
            <person name="Cheng J.F."/>
            <person name="Meincke L."/>
            <person name="Bruce D."/>
            <person name="Goodwin L."/>
            <person name="Pitluck S."/>
            <person name="Ivanova N."/>
            <person name="Mavromatis K."/>
            <person name="Ovchinnikova G."/>
            <person name="Pati A."/>
            <person name="Chen A."/>
            <person name="Palaniappan K."/>
            <person name="Land M."/>
            <person name="Hauser L."/>
            <person name="Chang Y.J."/>
            <person name="Jeffries C.D."/>
            <person name="Detter J.C."/>
            <person name="Brettin T."/>
            <person name="Rohde M."/>
            <person name="Goker M."/>
            <person name="Bristow J."/>
            <person name="Eisen J.A."/>
            <person name="Markowitz V."/>
            <person name="Hugenholtz P."/>
            <person name="Kyrpides N.C."/>
            <person name="Klenk H.P."/>
            <person name="Chen F."/>
        </authorList>
    </citation>
    <scope>NUCLEOTIDE SEQUENCE [LARGE SCALE GENOMIC DNA]</scope>
    <source>
        <strain evidence="5">ATCC 700099 / DSM 44233 / CIP 104796 / JCM 9543 / NBRC 105858 / Y-104</strain>
    </source>
</reference>
<dbReference type="PANTHER" id="PTHR43048:SF6">
    <property type="entry name" value="BLR8189 PROTEIN"/>
    <property type="match status" value="1"/>
</dbReference>
<dbReference type="EMBL" id="CP001737">
    <property type="protein sequence ID" value="ACV78491.1"/>
    <property type="molecule type" value="Genomic_DNA"/>
</dbReference>
<dbReference type="InParanoid" id="C8XIC2"/>
<evidence type="ECO:0000259" key="3">
    <source>
        <dbReference type="PROSITE" id="PS51819"/>
    </source>
</evidence>
<evidence type="ECO:0000313" key="4">
    <source>
        <dbReference type="EMBL" id="ACV78491.1"/>
    </source>
</evidence>
<protein>
    <submittedName>
        <fullName evidence="4">Glyoxalase/bleomycin resistance protein/dioxygenase</fullName>
    </submittedName>
</protein>
<dbReference type="SUPFAM" id="SSF54593">
    <property type="entry name" value="Glyoxalase/Bleomycin resistance protein/Dihydroxybiphenyl dioxygenase"/>
    <property type="match status" value="1"/>
</dbReference>
<dbReference type="AlphaFoldDB" id="C8XIC2"/>
<dbReference type="Gene3D" id="3.10.180.10">
    <property type="entry name" value="2,3-Dihydroxybiphenyl 1,2-Dioxygenase, domain 1"/>
    <property type="match status" value="1"/>
</dbReference>